<organism evidence="1 2">
    <name type="scientific">Delftia lacustris</name>
    <dbReference type="NCBI Taxonomy" id="558537"/>
    <lineage>
        <taxon>Bacteria</taxon>
        <taxon>Pseudomonadati</taxon>
        <taxon>Pseudomonadota</taxon>
        <taxon>Betaproteobacteria</taxon>
        <taxon>Burkholderiales</taxon>
        <taxon>Comamonadaceae</taxon>
        <taxon>Delftia</taxon>
    </lineage>
</organism>
<feature type="non-terminal residue" evidence="1">
    <location>
        <position position="113"/>
    </location>
</feature>
<evidence type="ECO:0000313" key="2">
    <source>
        <dbReference type="Proteomes" id="UP000183417"/>
    </source>
</evidence>
<dbReference type="EMBL" id="FNPE01000058">
    <property type="protein sequence ID" value="SDZ63039.1"/>
    <property type="molecule type" value="Genomic_DNA"/>
</dbReference>
<protein>
    <submittedName>
        <fullName evidence="1">Transposase, IS30 family</fullName>
    </submittedName>
</protein>
<name>A0A1H3UMU5_9BURK</name>
<gene>
    <name evidence="1" type="ORF">SAMN05421547_1587</name>
</gene>
<proteinExistence type="predicted"/>
<evidence type="ECO:0000313" key="1">
    <source>
        <dbReference type="EMBL" id="SDZ63039.1"/>
    </source>
</evidence>
<reference evidence="1 2" key="1">
    <citation type="submission" date="2016-10" db="EMBL/GenBank/DDBJ databases">
        <authorList>
            <person name="de Groot N.N."/>
        </authorList>
    </citation>
    <scope>NUCLEOTIDE SEQUENCE [LARGE SCALE GENOMIC DNA]</scope>
    <source>
        <strain evidence="1 2">LMG 24775</strain>
    </source>
</reference>
<dbReference type="Proteomes" id="UP000183417">
    <property type="component" value="Unassembled WGS sequence"/>
</dbReference>
<accession>A0A1H3UMU5</accession>
<dbReference type="AlphaFoldDB" id="A0A1H3UMU5"/>
<sequence>MKQRPRIYYTEAQKAMMWDRWSKGDTLHQIGKLFDRPHTSIQNILAATGGIRPPARHRSRLALTLAEREEISRALAAGESIHWAAAGFDDTLLRWQMKPEVVNGEKKDIQSRV</sequence>